<keyword evidence="9" id="KW-1185">Reference proteome</keyword>
<name>A0ABX0SAV6_9ACTN</name>
<evidence type="ECO:0000313" key="9">
    <source>
        <dbReference type="Proteomes" id="UP000749311"/>
    </source>
</evidence>
<keyword evidence="2 7" id="KW-0812">Transmembrane</keyword>
<evidence type="ECO:0000256" key="7">
    <source>
        <dbReference type="SAM" id="Phobius"/>
    </source>
</evidence>
<keyword evidence="4 7" id="KW-0472">Membrane</keyword>
<accession>A0ABX0SAV6</accession>
<comment type="caution">
    <text evidence="8">The sequence shown here is derived from an EMBL/GenBank/DDBJ whole genome shotgun (WGS) entry which is preliminary data.</text>
</comment>
<dbReference type="Proteomes" id="UP000749311">
    <property type="component" value="Unassembled WGS sequence"/>
</dbReference>
<feature type="transmembrane region" description="Helical" evidence="7">
    <location>
        <begin position="268"/>
        <end position="287"/>
    </location>
</feature>
<protein>
    <submittedName>
        <fullName evidence="8">Membrane protein YphA (DoxX/SURF4 family)</fullName>
    </submittedName>
</protein>
<dbReference type="InterPro" id="IPR032808">
    <property type="entry name" value="DoxX"/>
</dbReference>
<dbReference type="EMBL" id="JAAMOZ010000001">
    <property type="protein sequence ID" value="NIH55534.1"/>
    <property type="molecule type" value="Genomic_DNA"/>
</dbReference>
<keyword evidence="5" id="KW-0175">Coiled coil</keyword>
<feature type="transmembrane region" description="Helical" evidence="7">
    <location>
        <begin position="208"/>
        <end position="227"/>
    </location>
</feature>
<feature type="coiled-coil region" evidence="5">
    <location>
        <begin position="49"/>
        <end position="130"/>
    </location>
</feature>
<gene>
    <name evidence="8" type="ORF">FB473_000179</name>
</gene>
<feature type="transmembrane region" description="Helical" evidence="7">
    <location>
        <begin position="234"/>
        <end position="256"/>
    </location>
</feature>
<evidence type="ECO:0000256" key="3">
    <source>
        <dbReference type="ARBA" id="ARBA00022989"/>
    </source>
</evidence>
<comment type="subcellular location">
    <subcellularLocation>
        <location evidence="1">Membrane</location>
        <topology evidence="1">Multi-pass membrane protein</topology>
    </subcellularLocation>
</comment>
<evidence type="ECO:0000256" key="4">
    <source>
        <dbReference type="ARBA" id="ARBA00023136"/>
    </source>
</evidence>
<sequence length="302" mass="31746">MSSVIRDVRGGTTDEPGAPSSVTPTTPGPARGYSGASPAVPRDPRLLAAEKAEYEARAAADEAAAAKAAADDAVARAAAAKAAADKSKAELEAAREEARAKARAAALQVRMEQEQQLSEAEAVRAQARAVRDQRLGTVHTVATEVEPEVVTVVRRSTDKFAGAFGLFLLRLLLAAFIGIVGWQTMVDRPAVSDALVTVGLPESVVDRLGPVVGVGLIVVAVFLLVGLGTRIVAGLVLIATAVFLAFFRFGPFSPFIEGQFGFYGDRELFIAIIALLFVLVGAGGWSLDARIRHSREAGREEE</sequence>
<evidence type="ECO:0000256" key="1">
    <source>
        <dbReference type="ARBA" id="ARBA00004141"/>
    </source>
</evidence>
<feature type="transmembrane region" description="Helical" evidence="7">
    <location>
        <begin position="160"/>
        <end position="182"/>
    </location>
</feature>
<proteinExistence type="predicted"/>
<organism evidence="8 9">
    <name type="scientific">Brooklawnia cerclae</name>
    <dbReference type="NCBI Taxonomy" id="349934"/>
    <lineage>
        <taxon>Bacteria</taxon>
        <taxon>Bacillati</taxon>
        <taxon>Actinomycetota</taxon>
        <taxon>Actinomycetes</taxon>
        <taxon>Propionibacteriales</taxon>
        <taxon>Propionibacteriaceae</taxon>
        <taxon>Brooklawnia</taxon>
    </lineage>
</organism>
<keyword evidence="3 7" id="KW-1133">Transmembrane helix</keyword>
<dbReference type="RefSeq" id="WP_167163969.1">
    <property type="nucleotide sequence ID" value="NZ_BAAAOO010000012.1"/>
</dbReference>
<reference evidence="8 9" key="1">
    <citation type="submission" date="2020-02" db="EMBL/GenBank/DDBJ databases">
        <title>Sequencing the genomes of 1000 actinobacteria strains.</title>
        <authorList>
            <person name="Klenk H.-P."/>
        </authorList>
    </citation>
    <scope>NUCLEOTIDE SEQUENCE [LARGE SCALE GENOMIC DNA]</scope>
    <source>
        <strain evidence="8 9">DSM 19609</strain>
    </source>
</reference>
<evidence type="ECO:0000256" key="6">
    <source>
        <dbReference type="SAM" id="MobiDB-lite"/>
    </source>
</evidence>
<evidence type="ECO:0000256" key="2">
    <source>
        <dbReference type="ARBA" id="ARBA00022692"/>
    </source>
</evidence>
<evidence type="ECO:0000313" key="8">
    <source>
        <dbReference type="EMBL" id="NIH55534.1"/>
    </source>
</evidence>
<dbReference type="Pfam" id="PF07681">
    <property type="entry name" value="DoxX"/>
    <property type="match status" value="1"/>
</dbReference>
<feature type="region of interest" description="Disordered" evidence="6">
    <location>
        <begin position="1"/>
        <end position="44"/>
    </location>
</feature>
<evidence type="ECO:0000256" key="5">
    <source>
        <dbReference type="SAM" id="Coils"/>
    </source>
</evidence>